<reference evidence="6 7" key="1">
    <citation type="submission" date="2019-03" db="EMBL/GenBank/DDBJ databases">
        <title>Arthrobacter sp. nov., an bacterium isolated from biocrust in Mu Us Desert.</title>
        <authorList>
            <person name="Lixiong L."/>
        </authorList>
    </citation>
    <scope>NUCLEOTIDE SEQUENCE [LARGE SCALE GENOMIC DNA]</scope>
    <source>
        <strain evidence="6 7">SLN-3</strain>
    </source>
</reference>
<dbReference type="PROSITE" id="PS51764">
    <property type="entry name" value="GH26"/>
    <property type="match status" value="1"/>
</dbReference>
<evidence type="ECO:0000259" key="5">
    <source>
        <dbReference type="PROSITE" id="PS51764"/>
    </source>
</evidence>
<dbReference type="Gene3D" id="3.20.20.80">
    <property type="entry name" value="Glycosidases"/>
    <property type="match status" value="1"/>
</dbReference>
<dbReference type="Proteomes" id="UP000295411">
    <property type="component" value="Unassembled WGS sequence"/>
</dbReference>
<feature type="domain" description="GH26" evidence="5">
    <location>
        <begin position="127"/>
        <end position="419"/>
    </location>
</feature>
<comment type="similarity">
    <text evidence="1 4">Belongs to the glycosyl hydrolase 26 family.</text>
</comment>
<dbReference type="AlphaFoldDB" id="A0A4R5TW80"/>
<evidence type="ECO:0000256" key="3">
    <source>
        <dbReference type="ARBA" id="ARBA00023295"/>
    </source>
</evidence>
<proteinExistence type="inferred from homology"/>
<dbReference type="PANTHER" id="PTHR40079:SF4">
    <property type="entry name" value="GH26 DOMAIN-CONTAINING PROTEIN-RELATED"/>
    <property type="match status" value="1"/>
</dbReference>
<dbReference type="InterPro" id="IPR000805">
    <property type="entry name" value="Glyco_hydro_26"/>
</dbReference>
<dbReference type="OrthoDB" id="9816550at2"/>
<comment type="caution">
    <text evidence="6">The sequence shown here is derived from an EMBL/GenBank/DDBJ whole genome shotgun (WGS) entry which is preliminary data.</text>
</comment>
<dbReference type="EMBL" id="SMTK01000003">
    <property type="protein sequence ID" value="TDK25348.1"/>
    <property type="molecule type" value="Genomic_DNA"/>
</dbReference>
<dbReference type="PRINTS" id="PR00739">
    <property type="entry name" value="GLHYDRLASE26"/>
</dbReference>
<keyword evidence="7" id="KW-1185">Reference proteome</keyword>
<dbReference type="Pfam" id="PF02156">
    <property type="entry name" value="Glyco_hydro_26"/>
    <property type="match status" value="1"/>
</dbReference>
<organism evidence="6 7">
    <name type="scientific">Arthrobacter crusticola</name>
    <dbReference type="NCBI Taxonomy" id="2547960"/>
    <lineage>
        <taxon>Bacteria</taxon>
        <taxon>Bacillati</taxon>
        <taxon>Actinomycetota</taxon>
        <taxon>Actinomycetes</taxon>
        <taxon>Micrococcales</taxon>
        <taxon>Micrococcaceae</taxon>
        <taxon>Arthrobacter</taxon>
    </lineage>
</organism>
<protein>
    <submittedName>
        <fullName evidence="6">Beta-mannanase</fullName>
    </submittedName>
</protein>
<dbReference type="RefSeq" id="WP_133403623.1">
    <property type="nucleotide sequence ID" value="NZ_SMTK01000003.1"/>
</dbReference>
<dbReference type="InterPro" id="IPR017853">
    <property type="entry name" value="GH"/>
</dbReference>
<dbReference type="GO" id="GO:0006080">
    <property type="term" value="P:substituted mannan metabolic process"/>
    <property type="evidence" value="ECO:0007669"/>
    <property type="project" value="InterPro"/>
</dbReference>
<evidence type="ECO:0000313" key="7">
    <source>
        <dbReference type="Proteomes" id="UP000295411"/>
    </source>
</evidence>
<evidence type="ECO:0000256" key="4">
    <source>
        <dbReference type="PROSITE-ProRule" id="PRU01100"/>
    </source>
</evidence>
<feature type="active site" description="Proton donor" evidence="4">
    <location>
        <position position="252"/>
    </location>
</feature>
<feature type="active site" description="Nucleophile" evidence="4">
    <location>
        <position position="363"/>
    </location>
</feature>
<dbReference type="PANTHER" id="PTHR40079">
    <property type="entry name" value="MANNAN ENDO-1,4-BETA-MANNOSIDASE E-RELATED"/>
    <property type="match status" value="1"/>
</dbReference>
<evidence type="ECO:0000256" key="2">
    <source>
        <dbReference type="ARBA" id="ARBA00022801"/>
    </source>
</evidence>
<name>A0A4R5TW80_9MICC</name>
<keyword evidence="2 4" id="KW-0378">Hydrolase</keyword>
<gene>
    <name evidence="6" type="ORF">E2F48_08720</name>
</gene>
<accession>A0A4R5TW80</accession>
<dbReference type="SUPFAM" id="SSF51445">
    <property type="entry name" value="(Trans)glycosidases"/>
    <property type="match status" value="1"/>
</dbReference>
<dbReference type="GO" id="GO:0016985">
    <property type="term" value="F:mannan endo-1,4-beta-mannosidase activity"/>
    <property type="evidence" value="ECO:0007669"/>
    <property type="project" value="InterPro"/>
</dbReference>
<evidence type="ECO:0000256" key="1">
    <source>
        <dbReference type="ARBA" id="ARBA00007754"/>
    </source>
</evidence>
<dbReference type="InterPro" id="IPR022790">
    <property type="entry name" value="GH26_dom"/>
</dbReference>
<sequence>MHDATPGTALPISRRWAAHLLRTLTLCLTVIVAVLGPGALQPVHAATASISLSASSGPAGSLVTVSGTGFPRKSKGTLTAGPASVPFTASASGSFTAGIVIPDAGSPVLIEARAGSGLASAPFTLTYAPPAGPAPVPGIRTAPLRFGAGTPGGPMAGGELDEVAVLAGEAPSVVLSYKDFAQAPPLAELDAVRSRGAVTLLTWEPWLWGGGTAQPAYSLDRIAAGDFDPYLRQWGSALAQWGHPVMLRFGHEMNGNWYPWAEGVNGNEAGDYAAAWRHVHDVVAATGASNISWVWNPNVPYWGSTPLDQLYPGTQYVDAVALDGYNWGASASWSTWVEPDALFGEGLAELRRLAPGKQILIAETASAEAGGSKAAWNTSLVRYLAAQPDVTALVWFHFAKETDWRINSSAGSAAALAQVLAARPMGG</sequence>
<evidence type="ECO:0000313" key="6">
    <source>
        <dbReference type="EMBL" id="TDK25348.1"/>
    </source>
</evidence>
<keyword evidence="3 4" id="KW-0326">Glycosidase</keyword>